<feature type="compositionally biased region" description="Acidic residues" evidence="2">
    <location>
        <begin position="411"/>
        <end position="421"/>
    </location>
</feature>
<dbReference type="Pfam" id="PF00098">
    <property type="entry name" value="zf-CCHC"/>
    <property type="match status" value="1"/>
</dbReference>
<dbReference type="SUPFAM" id="SSF57756">
    <property type="entry name" value="Retrovirus zinc finger-like domains"/>
    <property type="match status" value="1"/>
</dbReference>
<keyword evidence="5" id="KW-1185">Reference proteome</keyword>
<dbReference type="EMBL" id="JAGGNH010000004">
    <property type="protein sequence ID" value="KAJ0975525.1"/>
    <property type="molecule type" value="Genomic_DNA"/>
</dbReference>
<name>A0A9D5HGF2_9LILI</name>
<keyword evidence="1" id="KW-0862">Zinc</keyword>
<feature type="compositionally biased region" description="Basic and acidic residues" evidence="2">
    <location>
        <begin position="190"/>
        <end position="205"/>
    </location>
</feature>
<dbReference type="OrthoDB" id="3054348at2759"/>
<dbReference type="SMART" id="SM00343">
    <property type="entry name" value="ZnF_C2HC"/>
    <property type="match status" value="2"/>
</dbReference>
<dbReference type="Gene3D" id="4.10.60.10">
    <property type="entry name" value="Zinc finger, CCHC-type"/>
    <property type="match status" value="1"/>
</dbReference>
<feature type="compositionally biased region" description="Basic and acidic residues" evidence="2">
    <location>
        <begin position="422"/>
        <end position="465"/>
    </location>
</feature>
<feature type="region of interest" description="Disordered" evidence="2">
    <location>
        <begin position="402"/>
        <end position="477"/>
    </location>
</feature>
<protein>
    <recommendedName>
        <fullName evidence="3">CCHC-type domain-containing protein</fullName>
    </recommendedName>
</protein>
<feature type="compositionally biased region" description="Basic and acidic residues" evidence="2">
    <location>
        <begin position="161"/>
        <end position="183"/>
    </location>
</feature>
<dbReference type="AlphaFoldDB" id="A0A9D5HGF2"/>
<evidence type="ECO:0000313" key="4">
    <source>
        <dbReference type="EMBL" id="KAJ0975525.1"/>
    </source>
</evidence>
<reference evidence="4" key="1">
    <citation type="submission" date="2021-03" db="EMBL/GenBank/DDBJ databases">
        <authorList>
            <person name="Li Z."/>
            <person name="Yang C."/>
        </authorList>
    </citation>
    <scope>NUCLEOTIDE SEQUENCE</scope>
    <source>
        <strain evidence="4">Dzin_1.0</strain>
        <tissue evidence="4">Leaf</tissue>
    </source>
</reference>
<feature type="region of interest" description="Disordered" evidence="2">
    <location>
        <begin position="1"/>
        <end position="38"/>
    </location>
</feature>
<feature type="region of interest" description="Disordered" evidence="2">
    <location>
        <begin position="64"/>
        <end position="106"/>
    </location>
</feature>
<evidence type="ECO:0000259" key="3">
    <source>
        <dbReference type="PROSITE" id="PS50158"/>
    </source>
</evidence>
<evidence type="ECO:0000256" key="1">
    <source>
        <dbReference type="PROSITE-ProRule" id="PRU00047"/>
    </source>
</evidence>
<evidence type="ECO:0000313" key="5">
    <source>
        <dbReference type="Proteomes" id="UP001085076"/>
    </source>
</evidence>
<keyword evidence="1" id="KW-0863">Zinc-finger</keyword>
<dbReference type="InterPro" id="IPR036875">
    <property type="entry name" value="Znf_CCHC_sf"/>
</dbReference>
<dbReference type="Proteomes" id="UP001085076">
    <property type="component" value="Miscellaneous, Linkage group lg04"/>
</dbReference>
<dbReference type="PROSITE" id="PS50158">
    <property type="entry name" value="ZF_CCHC"/>
    <property type="match status" value="1"/>
</dbReference>
<feature type="domain" description="CCHC-type" evidence="3">
    <location>
        <begin position="139"/>
        <end position="154"/>
    </location>
</feature>
<comment type="caution">
    <text evidence="4">The sequence shown here is derived from an EMBL/GenBank/DDBJ whole genome shotgun (WGS) entry which is preliminary data.</text>
</comment>
<feature type="region of interest" description="Disordered" evidence="2">
    <location>
        <begin position="221"/>
        <end position="241"/>
    </location>
</feature>
<proteinExistence type="predicted"/>
<keyword evidence="1" id="KW-0479">Metal-binding</keyword>
<dbReference type="GO" id="GO:0003676">
    <property type="term" value="F:nucleic acid binding"/>
    <property type="evidence" value="ECO:0007669"/>
    <property type="project" value="InterPro"/>
</dbReference>
<dbReference type="GO" id="GO:0008270">
    <property type="term" value="F:zinc ion binding"/>
    <property type="evidence" value="ECO:0007669"/>
    <property type="project" value="UniProtKB-KW"/>
</dbReference>
<evidence type="ECO:0000256" key="2">
    <source>
        <dbReference type="SAM" id="MobiDB-lite"/>
    </source>
</evidence>
<sequence length="477" mass="54020">MSRVWRRKTSPVPATVGIQAPPRHHRGTTTAHNSPRRDGVTYAEVTGGAGGQHSFIMEALATTRSPPHLSSEDEERGWEDVHFKRKRRDDERRASPPLGLCTRQGSPPYIRTPAGLVEVCGQCLKPGHMAAECRRAITCRSCGGTGHKGRNCPQRGSNHHQMMETKEIRRPTRHASPERRREPPGNPRQPELEKPQQAKHPKEGHTTRLISHHHVIVEDPHKAGQPTKTAGPEKKKAPPSRKIEHLHSSLALDGDMVEGKEEMKIFTVATVTKIKGGFVTGRSPAEAREMEKSGELHFPTFTIKCNLWTADIWRIGPADGEIRWLDVRRLPTFCWNRDSAGRILKAIGDLLYVDRRGGSYVDDFRALVRIRRGRTMPCILWTSIGSRKYKVLVGMERGQEQLPWNGGEMGEIGDDMEEEEEGQNHPKRSETKQEKSQERRKEKGKQTVYWTEKRKEKPAGEDHYHVAATSRSMDKEK</sequence>
<reference evidence="4" key="2">
    <citation type="journal article" date="2022" name="Hortic Res">
        <title>The genome of Dioscorea zingiberensis sheds light on the biosynthesis, origin and evolution of the medicinally important diosgenin saponins.</title>
        <authorList>
            <person name="Li Y."/>
            <person name="Tan C."/>
            <person name="Li Z."/>
            <person name="Guo J."/>
            <person name="Li S."/>
            <person name="Chen X."/>
            <person name="Wang C."/>
            <person name="Dai X."/>
            <person name="Yang H."/>
            <person name="Song W."/>
            <person name="Hou L."/>
            <person name="Xu J."/>
            <person name="Tong Z."/>
            <person name="Xu A."/>
            <person name="Yuan X."/>
            <person name="Wang W."/>
            <person name="Yang Q."/>
            <person name="Chen L."/>
            <person name="Sun Z."/>
            <person name="Wang K."/>
            <person name="Pan B."/>
            <person name="Chen J."/>
            <person name="Bao Y."/>
            <person name="Liu F."/>
            <person name="Qi X."/>
            <person name="Gang D.R."/>
            <person name="Wen J."/>
            <person name="Li J."/>
        </authorList>
    </citation>
    <scope>NUCLEOTIDE SEQUENCE</scope>
    <source>
        <strain evidence="4">Dzin_1.0</strain>
    </source>
</reference>
<feature type="compositionally biased region" description="Basic and acidic residues" evidence="2">
    <location>
        <begin position="78"/>
        <end position="94"/>
    </location>
</feature>
<organism evidence="4 5">
    <name type="scientific">Dioscorea zingiberensis</name>
    <dbReference type="NCBI Taxonomy" id="325984"/>
    <lineage>
        <taxon>Eukaryota</taxon>
        <taxon>Viridiplantae</taxon>
        <taxon>Streptophyta</taxon>
        <taxon>Embryophyta</taxon>
        <taxon>Tracheophyta</taxon>
        <taxon>Spermatophyta</taxon>
        <taxon>Magnoliopsida</taxon>
        <taxon>Liliopsida</taxon>
        <taxon>Dioscoreales</taxon>
        <taxon>Dioscoreaceae</taxon>
        <taxon>Dioscorea</taxon>
    </lineage>
</organism>
<dbReference type="InterPro" id="IPR001878">
    <property type="entry name" value="Znf_CCHC"/>
</dbReference>
<accession>A0A9D5HGF2</accession>
<feature type="compositionally biased region" description="Basic and acidic residues" evidence="2">
    <location>
        <begin position="231"/>
        <end position="241"/>
    </location>
</feature>
<gene>
    <name evidence="4" type="ORF">J5N97_017490</name>
</gene>
<feature type="region of interest" description="Disordered" evidence="2">
    <location>
        <begin position="144"/>
        <end position="205"/>
    </location>
</feature>